<dbReference type="GO" id="GO:0015179">
    <property type="term" value="F:L-amino acid transmembrane transporter activity"/>
    <property type="evidence" value="ECO:0007669"/>
    <property type="project" value="TreeGrafter"/>
</dbReference>
<feature type="transmembrane region" description="Helical" evidence="2">
    <location>
        <begin position="639"/>
        <end position="657"/>
    </location>
</feature>
<evidence type="ECO:0000256" key="1">
    <source>
        <dbReference type="SAM" id="MobiDB-lite"/>
    </source>
</evidence>
<dbReference type="OrthoDB" id="3360632at2759"/>
<dbReference type="PANTHER" id="PTHR22950">
    <property type="entry name" value="AMINO ACID TRANSPORTER"/>
    <property type="match status" value="1"/>
</dbReference>
<proteinExistence type="predicted"/>
<feature type="compositionally biased region" description="Low complexity" evidence="1">
    <location>
        <begin position="688"/>
        <end position="721"/>
    </location>
</feature>
<feature type="region of interest" description="Disordered" evidence="1">
    <location>
        <begin position="688"/>
        <end position="730"/>
    </location>
</feature>
<evidence type="ECO:0000313" key="4">
    <source>
        <dbReference type="Proteomes" id="UP000245946"/>
    </source>
</evidence>
<feature type="compositionally biased region" description="Basic residues" evidence="1">
    <location>
        <begin position="128"/>
        <end position="137"/>
    </location>
</feature>
<feature type="transmembrane region" description="Helical" evidence="2">
    <location>
        <begin position="484"/>
        <end position="504"/>
    </location>
</feature>
<dbReference type="GO" id="GO:0016020">
    <property type="term" value="C:membrane"/>
    <property type="evidence" value="ECO:0007669"/>
    <property type="project" value="TreeGrafter"/>
</dbReference>
<feature type="transmembrane region" description="Helical" evidence="2">
    <location>
        <begin position="566"/>
        <end position="589"/>
    </location>
</feature>
<feature type="compositionally biased region" description="Polar residues" evidence="1">
    <location>
        <begin position="32"/>
        <end position="47"/>
    </location>
</feature>
<name>A0A316ZCK8_9BASI</name>
<keyword evidence="2" id="KW-0812">Transmembrane</keyword>
<feature type="compositionally biased region" description="Low complexity" evidence="1">
    <location>
        <begin position="1"/>
        <end position="16"/>
    </location>
</feature>
<keyword evidence="2" id="KW-1133">Transmembrane helix</keyword>
<feature type="transmembrane region" description="Helical" evidence="2">
    <location>
        <begin position="274"/>
        <end position="296"/>
    </location>
</feature>
<feature type="transmembrane region" description="Helical" evidence="2">
    <location>
        <begin position="431"/>
        <end position="454"/>
    </location>
</feature>
<feature type="compositionally biased region" description="Acidic residues" evidence="1">
    <location>
        <begin position="104"/>
        <end position="118"/>
    </location>
</feature>
<keyword evidence="4" id="KW-1185">Reference proteome</keyword>
<protein>
    <recommendedName>
        <fullName evidence="5">Amino acid transporter transmembrane domain-containing protein</fullName>
    </recommendedName>
</protein>
<feature type="region of interest" description="Disordered" evidence="1">
    <location>
        <begin position="1"/>
        <end position="84"/>
    </location>
</feature>
<feature type="transmembrane region" description="Helical" evidence="2">
    <location>
        <begin position="767"/>
        <end position="786"/>
    </location>
</feature>
<dbReference type="AlphaFoldDB" id="A0A316ZCK8"/>
<dbReference type="Proteomes" id="UP000245946">
    <property type="component" value="Unassembled WGS sequence"/>
</dbReference>
<evidence type="ECO:0008006" key="5">
    <source>
        <dbReference type="Google" id="ProtNLM"/>
    </source>
</evidence>
<feature type="region of interest" description="Disordered" evidence="1">
    <location>
        <begin position="102"/>
        <end position="149"/>
    </location>
</feature>
<feature type="transmembrane region" description="Helical" evidence="2">
    <location>
        <begin position="316"/>
        <end position="336"/>
    </location>
</feature>
<evidence type="ECO:0000313" key="3">
    <source>
        <dbReference type="EMBL" id="PWN98662.1"/>
    </source>
</evidence>
<dbReference type="EMBL" id="KZ819290">
    <property type="protein sequence ID" value="PWN98662.1"/>
    <property type="molecule type" value="Genomic_DNA"/>
</dbReference>
<dbReference type="GeneID" id="37269608"/>
<feature type="transmembrane region" description="Helical" evidence="2">
    <location>
        <begin position="221"/>
        <end position="244"/>
    </location>
</feature>
<accession>A0A316ZCK8</accession>
<organism evidence="3 4">
    <name type="scientific">Tilletiopsis washingtonensis</name>
    <dbReference type="NCBI Taxonomy" id="58919"/>
    <lineage>
        <taxon>Eukaryota</taxon>
        <taxon>Fungi</taxon>
        <taxon>Dikarya</taxon>
        <taxon>Basidiomycota</taxon>
        <taxon>Ustilaginomycotina</taxon>
        <taxon>Exobasidiomycetes</taxon>
        <taxon>Entylomatales</taxon>
        <taxon>Entylomatales incertae sedis</taxon>
        <taxon>Tilletiopsis</taxon>
    </lineage>
</organism>
<dbReference type="RefSeq" id="XP_025598941.1">
    <property type="nucleotide sequence ID" value="XM_025742064.1"/>
</dbReference>
<feature type="transmembrane region" description="Helical" evidence="2">
    <location>
        <begin position="348"/>
        <end position="368"/>
    </location>
</feature>
<feature type="transmembrane region" description="Helical" evidence="2">
    <location>
        <begin position="610"/>
        <end position="633"/>
    </location>
</feature>
<gene>
    <name evidence="3" type="ORF">FA09DRAFT_329177</name>
</gene>
<keyword evidence="2" id="KW-0472">Membrane</keyword>
<sequence length="793" mass="83236">MSPSSAAPQPATAVPLAPAPPSPDMAPRAPGTPSSLRSHISLQPTHSQRSRSGHASGSTSHAASAPSQPQGNAHFDDDDDSDTESLVTPLLRRRIDVGAAAAWDDSEDDADSSDDDDAGAPLALSRHRDARRRRRRQGGVLASSGGGASSAAAAAAAAPESYLTTLRRSSRARQWLRLLTHSSAAHASLSAPHVSANLFAASLHPGVLLSMPHYFARTGTLAGAAGLLGVAILGGAGGGLWVVLSRYVKGKTVEAITGESFGKHTRWKGNVGRAVAGVLLATYATGAAVIAYFALADLLLQLLFHYSPRGIPLHDRAFVTFVIGGLLTTPLVIFPLAKRTLIRLSTNLAVLLYPVLLAIVLAKVYTLPPCSEPTSPPPLDVLPNFNPLHSPSVWAPFSLLPLLTLSSSPLQILAHNRSLRRRGLSGSNVKAFFGAQAGQVLFVVGVSIAFGLGAGTKGIGERLREEIHPNLFASLPRDDHLLNLARALFILVLASHLALCLATARSSWGRLLWLFNMNPLRRRLALPATSAGTSAPVSAAAATPASRTGTGRAVSGRKAPRAWPKLARNALAGLLLWAITAASAYFSGVGGLRRSEKQGEEARFLRGSEVLGLMGAAVGFVCPALVWIIIFFLRQPRAILPPFATALGRSASAWLMAPLGMLARRRPAAASFSAAAAERAPLLGGASVPPAPRASLASPQPQQQQQPHAQEDASSANAALAPAPPPDWRQQGIAAQAHNDDATRILLARKERQMQKRTRSRRLSQDIIVLVGILPLGVALIVLGSLELSHGGW</sequence>
<dbReference type="PANTHER" id="PTHR22950:SF671">
    <property type="entry name" value="CHROMOSOME UNDETERMINED SCAFFOLD_75, WHOLE GENOME SHOTGUN SEQUENCE"/>
    <property type="match status" value="1"/>
</dbReference>
<reference evidence="3 4" key="1">
    <citation type="journal article" date="2018" name="Mol. Biol. Evol.">
        <title>Broad Genomic Sampling Reveals a Smut Pathogenic Ancestry of the Fungal Clade Ustilaginomycotina.</title>
        <authorList>
            <person name="Kijpornyongpan T."/>
            <person name="Mondo S.J."/>
            <person name="Barry K."/>
            <person name="Sandor L."/>
            <person name="Lee J."/>
            <person name="Lipzen A."/>
            <person name="Pangilinan J."/>
            <person name="LaButti K."/>
            <person name="Hainaut M."/>
            <person name="Henrissat B."/>
            <person name="Grigoriev I.V."/>
            <person name="Spatafora J.W."/>
            <person name="Aime M.C."/>
        </authorList>
    </citation>
    <scope>NUCLEOTIDE SEQUENCE [LARGE SCALE GENOMIC DNA]</scope>
    <source>
        <strain evidence="3 4">MCA 4186</strain>
    </source>
</reference>
<feature type="compositionally biased region" description="Low complexity" evidence="1">
    <location>
        <begin position="53"/>
        <end position="67"/>
    </location>
</feature>
<evidence type="ECO:0000256" key="2">
    <source>
        <dbReference type="SAM" id="Phobius"/>
    </source>
</evidence>